<dbReference type="InterPro" id="IPR006175">
    <property type="entry name" value="YjgF/YER057c/UK114"/>
</dbReference>
<accession>A0ABD4KV19</accession>
<name>A0ABD4KV19_VIBAN</name>
<comment type="similarity">
    <text evidence="1">Belongs to the RutC family.</text>
</comment>
<proteinExistence type="inferred from homology"/>
<protein>
    <recommendedName>
        <fullName evidence="4">RidA family protein</fullName>
    </recommendedName>
</protein>
<reference evidence="2 3" key="1">
    <citation type="journal article" date="2021" name="PeerJ">
        <title>Analysis of 44 Vibrio anguillarum genomes reveals high genetic diversity.</title>
        <authorList>
            <person name="Hansen M.J."/>
            <person name="Dalsgaard I."/>
        </authorList>
    </citation>
    <scope>NUCLEOTIDE SEQUENCE [LARGE SCALE GENOMIC DNA]</scope>
    <source>
        <strain evidence="2 3">17-16730-2A</strain>
    </source>
</reference>
<evidence type="ECO:0000256" key="1">
    <source>
        <dbReference type="ARBA" id="ARBA00010552"/>
    </source>
</evidence>
<evidence type="ECO:0000313" key="2">
    <source>
        <dbReference type="EMBL" id="MBF4275456.1"/>
    </source>
</evidence>
<dbReference type="Proteomes" id="UP000722957">
    <property type="component" value="Unassembled WGS sequence"/>
</dbReference>
<dbReference type="InterPro" id="IPR035959">
    <property type="entry name" value="RutC-like_sf"/>
</dbReference>
<sequence length="52" mass="5908">SVSLHQWQPTNDENYDGEFFESHQASFPARSCVKVARLPMDAKVEIEVIATK</sequence>
<comment type="caution">
    <text evidence="2">The sequence shown here is derived from an EMBL/GenBank/DDBJ whole genome shotgun (WGS) entry which is preliminary data.</text>
</comment>
<organism evidence="2 3">
    <name type="scientific">Vibrio anguillarum</name>
    <name type="common">Listonella anguillarum</name>
    <dbReference type="NCBI Taxonomy" id="55601"/>
    <lineage>
        <taxon>Bacteria</taxon>
        <taxon>Pseudomonadati</taxon>
        <taxon>Pseudomonadota</taxon>
        <taxon>Gammaproteobacteria</taxon>
        <taxon>Vibrionales</taxon>
        <taxon>Vibrionaceae</taxon>
        <taxon>Vibrio</taxon>
    </lineage>
</organism>
<dbReference type="RefSeq" id="WP_268843140.1">
    <property type="nucleotide sequence ID" value="NZ_RDOM01001226.1"/>
</dbReference>
<dbReference type="PROSITE" id="PS01094">
    <property type="entry name" value="UPF0076"/>
    <property type="match status" value="1"/>
</dbReference>
<evidence type="ECO:0000313" key="3">
    <source>
        <dbReference type="Proteomes" id="UP000722957"/>
    </source>
</evidence>
<feature type="non-terminal residue" evidence="2">
    <location>
        <position position="1"/>
    </location>
</feature>
<dbReference type="Gene3D" id="3.30.1330.40">
    <property type="entry name" value="RutC-like"/>
    <property type="match status" value="1"/>
</dbReference>
<gene>
    <name evidence="2" type="ORF">EAY07_26340</name>
</gene>
<evidence type="ECO:0008006" key="4">
    <source>
        <dbReference type="Google" id="ProtNLM"/>
    </source>
</evidence>
<dbReference type="AlphaFoldDB" id="A0ABD4KV19"/>
<dbReference type="SUPFAM" id="SSF55298">
    <property type="entry name" value="YjgF-like"/>
    <property type="match status" value="1"/>
</dbReference>
<dbReference type="EMBL" id="RDOM01001226">
    <property type="protein sequence ID" value="MBF4275456.1"/>
    <property type="molecule type" value="Genomic_DNA"/>
</dbReference>
<dbReference type="Pfam" id="PF01042">
    <property type="entry name" value="Ribonuc_L-PSP"/>
    <property type="match status" value="1"/>
</dbReference>
<dbReference type="CDD" id="cd00448">
    <property type="entry name" value="YjgF_YER057c_UK114_family"/>
    <property type="match status" value="1"/>
</dbReference>
<dbReference type="InterPro" id="IPR019897">
    <property type="entry name" value="RidA_CS"/>
</dbReference>